<dbReference type="SUPFAM" id="SSF52540">
    <property type="entry name" value="P-loop containing nucleoside triphosphate hydrolases"/>
    <property type="match status" value="1"/>
</dbReference>
<keyword evidence="3 5" id="KW-0067">ATP-binding</keyword>
<dbReference type="PROSITE" id="PS51194">
    <property type="entry name" value="HELICASE_CTER"/>
    <property type="match status" value="1"/>
</dbReference>
<dbReference type="Gene3D" id="3.40.50.300">
    <property type="entry name" value="P-loop containing nucleotide triphosphate hydrolases"/>
    <property type="match status" value="2"/>
</dbReference>
<dbReference type="InterPro" id="IPR011545">
    <property type="entry name" value="DEAD/DEAH_box_helicase_dom"/>
</dbReference>
<evidence type="ECO:0000313" key="9">
    <source>
        <dbReference type="EMBL" id="KAK2079451.1"/>
    </source>
</evidence>
<dbReference type="PROSITE" id="PS51192">
    <property type="entry name" value="HELICASE_ATP_BIND_1"/>
    <property type="match status" value="1"/>
</dbReference>
<dbReference type="CDD" id="cd18787">
    <property type="entry name" value="SF2_C_DEAD"/>
    <property type="match status" value="1"/>
</dbReference>
<evidence type="ECO:0000256" key="4">
    <source>
        <dbReference type="ARBA" id="ARBA00022884"/>
    </source>
</evidence>
<comment type="function">
    <text evidence="5">RNA helicase.</text>
</comment>
<evidence type="ECO:0000256" key="1">
    <source>
        <dbReference type="ARBA" id="ARBA00022741"/>
    </source>
</evidence>
<dbReference type="GO" id="GO:0016787">
    <property type="term" value="F:hydrolase activity"/>
    <property type="evidence" value="ECO:0007669"/>
    <property type="project" value="UniProtKB-KW"/>
</dbReference>
<dbReference type="PANTHER" id="PTHR24031">
    <property type="entry name" value="RNA HELICASE"/>
    <property type="match status" value="1"/>
</dbReference>
<evidence type="ECO:0000259" key="7">
    <source>
        <dbReference type="PROSITE" id="PS51192"/>
    </source>
</evidence>
<keyword evidence="2 5" id="KW-0378">Hydrolase</keyword>
<evidence type="ECO:0000256" key="2">
    <source>
        <dbReference type="ARBA" id="ARBA00022801"/>
    </source>
</evidence>
<dbReference type="InterPro" id="IPR014001">
    <property type="entry name" value="Helicase_ATP-bd"/>
</dbReference>
<protein>
    <recommendedName>
        <fullName evidence="5">ATP-dependent RNA helicase</fullName>
        <ecNumber evidence="5">3.6.4.13</ecNumber>
    </recommendedName>
</protein>
<dbReference type="InterPro" id="IPR027417">
    <property type="entry name" value="P-loop_NTPase"/>
</dbReference>
<dbReference type="Pfam" id="PF00271">
    <property type="entry name" value="Helicase_C"/>
    <property type="match status" value="1"/>
</dbReference>
<evidence type="ECO:0000256" key="6">
    <source>
        <dbReference type="SAM" id="MobiDB-lite"/>
    </source>
</evidence>
<evidence type="ECO:0000256" key="5">
    <source>
        <dbReference type="RuleBase" id="RU365068"/>
    </source>
</evidence>
<evidence type="ECO:0000313" key="10">
    <source>
        <dbReference type="Proteomes" id="UP001255856"/>
    </source>
</evidence>
<feature type="region of interest" description="Disordered" evidence="6">
    <location>
        <begin position="1"/>
        <end position="48"/>
    </location>
</feature>
<sequence length="516" mass="55247">MHDAHIQKGVQSFDKPPVPEDEYEDVRPPMPVDEAGAADTGPSTSGSAPVLPWMRLPVSFDGSSGGAFLEEQGFEVLFPVQKTVWEETAGGHSTRHDICIAAPTGSGKTLAYTLPMVSALAFERVHALRGLVVLPTRDLAVQVFQVLRPLCAAVGLAAGLVAGQASQAEEGALLAGAGPRPRASSSLEGHRAPGLAPLDVLVITPGRLAGHLGATPGFTLRALRFLIVDECDRLLQRQYQNWLSAEPLPTHRIVKVIASATLTKDPAKLLRLRLHAPRFLAQAVEGGKRYSLPANLTEFQLLAAADRKPRTLVALLRRLNAAGAKTLVFVSSVAAVAGVQRLLRALGEAFLGGRSAEYSGRLAPAERRAALAEFASGAARVLVCSDAMTRGMDLPGVSAVVNYDAPIFPKTYLHRAGRTARAGASGEVYTLVRPEEARFFRSVLLKVDNTNVKELKLDVEAYTSIAKPVADALQQLRLGEDLQRAAVAERKRARKGHEENKLRRIANVPLFSAVEA</sequence>
<dbReference type="GO" id="GO:0003724">
    <property type="term" value="F:RNA helicase activity"/>
    <property type="evidence" value="ECO:0007669"/>
    <property type="project" value="UniProtKB-EC"/>
</dbReference>
<dbReference type="EMBL" id="JASFZW010000003">
    <property type="protein sequence ID" value="KAK2079451.1"/>
    <property type="molecule type" value="Genomic_DNA"/>
</dbReference>
<dbReference type="EC" id="3.6.4.13" evidence="5"/>
<comment type="caution">
    <text evidence="9">The sequence shown here is derived from an EMBL/GenBank/DDBJ whole genome shotgun (WGS) entry which is preliminary data.</text>
</comment>
<reference evidence="9" key="1">
    <citation type="submission" date="2021-01" db="EMBL/GenBank/DDBJ databases">
        <authorList>
            <person name="Eckstrom K.M.E."/>
        </authorList>
    </citation>
    <scope>NUCLEOTIDE SEQUENCE</scope>
    <source>
        <strain evidence="9">UVCC 0001</strain>
    </source>
</reference>
<dbReference type="AlphaFoldDB" id="A0AAD9IKR2"/>
<dbReference type="SMART" id="SM00490">
    <property type="entry name" value="HELICc"/>
    <property type="match status" value="1"/>
</dbReference>
<dbReference type="InterPro" id="IPR001650">
    <property type="entry name" value="Helicase_C-like"/>
</dbReference>
<feature type="domain" description="Helicase ATP-binding" evidence="7">
    <location>
        <begin position="89"/>
        <end position="280"/>
    </location>
</feature>
<gene>
    <name evidence="9" type="ORF">QBZ16_003143</name>
</gene>
<dbReference type="GO" id="GO:0003723">
    <property type="term" value="F:RNA binding"/>
    <property type="evidence" value="ECO:0007669"/>
    <property type="project" value="UniProtKB-UniRule"/>
</dbReference>
<comment type="catalytic activity">
    <reaction evidence="5">
        <text>ATP + H2O = ADP + phosphate + H(+)</text>
        <dbReference type="Rhea" id="RHEA:13065"/>
        <dbReference type="ChEBI" id="CHEBI:15377"/>
        <dbReference type="ChEBI" id="CHEBI:15378"/>
        <dbReference type="ChEBI" id="CHEBI:30616"/>
        <dbReference type="ChEBI" id="CHEBI:43474"/>
        <dbReference type="ChEBI" id="CHEBI:456216"/>
        <dbReference type="EC" id="3.6.4.13"/>
    </reaction>
</comment>
<keyword evidence="10" id="KW-1185">Reference proteome</keyword>
<accession>A0AAD9IKR2</accession>
<feature type="domain" description="Helicase C-terminal" evidence="8">
    <location>
        <begin position="311"/>
        <end position="463"/>
    </location>
</feature>
<comment type="domain">
    <text evidence="5">The Q motif is unique to and characteristic of the DEAD box family of RNA helicases and controls ATP binding and hydrolysis.</text>
</comment>
<keyword evidence="1 5" id="KW-0547">Nucleotide-binding</keyword>
<keyword evidence="4 5" id="KW-0694">RNA-binding</keyword>
<organism evidence="9 10">
    <name type="scientific">Prototheca wickerhamii</name>
    <dbReference type="NCBI Taxonomy" id="3111"/>
    <lineage>
        <taxon>Eukaryota</taxon>
        <taxon>Viridiplantae</taxon>
        <taxon>Chlorophyta</taxon>
        <taxon>core chlorophytes</taxon>
        <taxon>Trebouxiophyceae</taxon>
        <taxon>Chlorellales</taxon>
        <taxon>Chlorellaceae</taxon>
        <taxon>Prototheca</taxon>
    </lineage>
</organism>
<evidence type="ECO:0000259" key="8">
    <source>
        <dbReference type="PROSITE" id="PS51194"/>
    </source>
</evidence>
<keyword evidence="5" id="KW-0347">Helicase</keyword>
<dbReference type="Pfam" id="PF00270">
    <property type="entry name" value="DEAD"/>
    <property type="match status" value="1"/>
</dbReference>
<dbReference type="Proteomes" id="UP001255856">
    <property type="component" value="Unassembled WGS sequence"/>
</dbReference>
<dbReference type="GO" id="GO:0005524">
    <property type="term" value="F:ATP binding"/>
    <property type="evidence" value="ECO:0007669"/>
    <property type="project" value="UniProtKB-UniRule"/>
</dbReference>
<name>A0AAD9IKR2_PROWI</name>
<dbReference type="SMART" id="SM00487">
    <property type="entry name" value="DEXDc"/>
    <property type="match status" value="1"/>
</dbReference>
<evidence type="ECO:0000256" key="3">
    <source>
        <dbReference type="ARBA" id="ARBA00022840"/>
    </source>
</evidence>
<comment type="similarity">
    <text evidence="5">Belongs to the DEAD box helicase family.</text>
</comment>
<proteinExistence type="inferred from homology"/>